<feature type="transmembrane region" description="Helical" evidence="7">
    <location>
        <begin position="368"/>
        <end position="392"/>
    </location>
</feature>
<keyword evidence="4 7" id="KW-0812">Transmembrane</keyword>
<feature type="transmembrane region" description="Helical" evidence="7">
    <location>
        <begin position="168"/>
        <end position="192"/>
    </location>
</feature>
<name>A0A6G0WT52_9STRA</name>
<dbReference type="AlphaFoldDB" id="A0A6G0WT52"/>
<dbReference type="Pfam" id="PF06963">
    <property type="entry name" value="FPN1"/>
    <property type="match status" value="2"/>
</dbReference>
<keyword evidence="5 7" id="KW-1133">Transmembrane helix</keyword>
<dbReference type="Proteomes" id="UP000481153">
    <property type="component" value="Unassembled WGS sequence"/>
</dbReference>
<dbReference type="InterPro" id="IPR009716">
    <property type="entry name" value="Ferroportin-1"/>
</dbReference>
<dbReference type="PANTHER" id="PTHR11660">
    <property type="entry name" value="SOLUTE CARRIER FAMILY 40 MEMBER"/>
    <property type="match status" value="1"/>
</dbReference>
<dbReference type="GO" id="GO:0005381">
    <property type="term" value="F:iron ion transmembrane transporter activity"/>
    <property type="evidence" value="ECO:0007669"/>
    <property type="project" value="UniProtKB-UniRule"/>
</dbReference>
<dbReference type="PANTHER" id="PTHR11660:SF57">
    <property type="entry name" value="SOLUTE CARRIER FAMILY 40 MEMBER"/>
    <property type="match status" value="1"/>
</dbReference>
<keyword evidence="6 7" id="KW-0472">Membrane</keyword>
<feature type="transmembrane region" description="Helical" evidence="7">
    <location>
        <begin position="328"/>
        <end position="348"/>
    </location>
</feature>
<feature type="transmembrane region" description="Helical" evidence="7">
    <location>
        <begin position="470"/>
        <end position="486"/>
    </location>
</feature>
<comment type="caution">
    <text evidence="8">The sequence shown here is derived from an EMBL/GenBank/DDBJ whole genome shotgun (WGS) entry which is preliminary data.</text>
</comment>
<reference evidence="8 9" key="1">
    <citation type="submission" date="2019-07" db="EMBL/GenBank/DDBJ databases">
        <title>Genomics analysis of Aphanomyces spp. identifies a new class of oomycete effector associated with host adaptation.</title>
        <authorList>
            <person name="Gaulin E."/>
        </authorList>
    </citation>
    <scope>NUCLEOTIDE SEQUENCE [LARGE SCALE GENOMIC DNA]</scope>
    <source>
        <strain evidence="8 9">ATCC 201684</strain>
    </source>
</reference>
<keyword evidence="7" id="KW-0406">Ion transport</keyword>
<comment type="subcellular location">
    <subcellularLocation>
        <location evidence="1 7">Membrane</location>
        <topology evidence="1 7">Multi-pass membrane protein</topology>
    </subcellularLocation>
</comment>
<proteinExistence type="inferred from homology"/>
<feature type="transmembrane region" description="Helical" evidence="7">
    <location>
        <begin position="135"/>
        <end position="156"/>
    </location>
</feature>
<sequence length="520" mass="57485">MELDRSSSTSLVLGGVCLLVGAIGLFRDEIAAPFKTILVFSGFTSLVPIVTCIIAFLLDTKLKREEKTPLLTYSHLETASISCSGPTCRAEGPSRLAKHRLHVYLYLTHFLTTWGDRMWQYAIPVLLTQLFPSTLLPNVVFQLVVYLVLVVSMPYVGQFVDTTNRWIVIRTGIFGMNSMVWISTGGFGGAVYFIEDDVMPIVCIALVLLASAVGQIFSDMQTLSLEKDWVVELAAATNSPLSTWNTMLLRIDLVTRLVSPMVFTFFLDKTSSMTPHEAFWLLVGVAIWNTLLCPLAYALATDVYALCPSLAGPKRKGAISYAAMWSTYVRHPTFGVSFSFCALYMTVLKANALSSTYLLWHGTSASTVGYNMAVAAFSGLASTFTYSLLLQWSRESAKLVVISVWIYSACIVPAGVLWIWPQDARTNFVLLAVLSGSQFWLWTTTLAEVQVMQEWVEPEHRGLVNAMQHTVNKGFFIALLLFGIMWPHPADFGNLVAVSVLATVLAALGFTVWYAKRVDS</sequence>
<gene>
    <name evidence="8" type="ORF">Ae201684_012024</name>
</gene>
<dbReference type="SUPFAM" id="SSF103473">
    <property type="entry name" value="MFS general substrate transporter"/>
    <property type="match status" value="1"/>
</dbReference>
<dbReference type="GO" id="GO:0016020">
    <property type="term" value="C:membrane"/>
    <property type="evidence" value="ECO:0007669"/>
    <property type="project" value="UniProtKB-SubCell"/>
</dbReference>
<evidence type="ECO:0000256" key="6">
    <source>
        <dbReference type="ARBA" id="ARBA00023136"/>
    </source>
</evidence>
<dbReference type="VEuPathDB" id="FungiDB:AeMF1_009638"/>
<feature type="transmembrane region" description="Helical" evidence="7">
    <location>
        <begin position="38"/>
        <end position="58"/>
    </location>
</feature>
<accession>A0A6G0WT52</accession>
<dbReference type="EMBL" id="VJMJ01000153">
    <property type="protein sequence ID" value="KAF0730605.1"/>
    <property type="molecule type" value="Genomic_DNA"/>
</dbReference>
<feature type="transmembrane region" description="Helical" evidence="7">
    <location>
        <begin position="399"/>
        <end position="420"/>
    </location>
</feature>
<evidence type="ECO:0000256" key="5">
    <source>
        <dbReference type="ARBA" id="ARBA00022989"/>
    </source>
</evidence>
<keyword evidence="9" id="KW-1185">Reference proteome</keyword>
<evidence type="ECO:0000313" key="9">
    <source>
        <dbReference type="Proteomes" id="UP000481153"/>
    </source>
</evidence>
<evidence type="ECO:0000256" key="2">
    <source>
        <dbReference type="ARBA" id="ARBA00006279"/>
    </source>
</evidence>
<feature type="transmembrane region" description="Helical" evidence="7">
    <location>
        <begin position="279"/>
        <end position="307"/>
    </location>
</feature>
<feature type="transmembrane region" description="Helical" evidence="7">
    <location>
        <begin position="198"/>
        <end position="217"/>
    </location>
</feature>
<feature type="transmembrane region" description="Helical" evidence="7">
    <location>
        <begin position="103"/>
        <end position="123"/>
    </location>
</feature>
<evidence type="ECO:0000256" key="4">
    <source>
        <dbReference type="ARBA" id="ARBA00022692"/>
    </source>
</evidence>
<comment type="function">
    <text evidence="7">May be involved in iron transport and iron homeostasis.</text>
</comment>
<comment type="similarity">
    <text evidence="2 7">Belongs to the ferroportin (FP) (TC 2.A.100) family. SLC40A subfamily.</text>
</comment>
<feature type="transmembrane region" description="Helical" evidence="7">
    <location>
        <begin position="7"/>
        <end position="26"/>
    </location>
</feature>
<evidence type="ECO:0000313" key="8">
    <source>
        <dbReference type="EMBL" id="KAF0730605.1"/>
    </source>
</evidence>
<feature type="transmembrane region" description="Helical" evidence="7">
    <location>
        <begin position="492"/>
        <end position="515"/>
    </location>
</feature>
<keyword evidence="3 7" id="KW-0813">Transport</keyword>
<protein>
    <recommendedName>
        <fullName evidence="7">Solute carrier family 40 member</fullName>
    </recommendedName>
</protein>
<evidence type="ECO:0000256" key="7">
    <source>
        <dbReference type="RuleBase" id="RU365065"/>
    </source>
</evidence>
<evidence type="ECO:0000256" key="3">
    <source>
        <dbReference type="ARBA" id="ARBA00022448"/>
    </source>
</evidence>
<organism evidence="8 9">
    <name type="scientific">Aphanomyces euteiches</name>
    <dbReference type="NCBI Taxonomy" id="100861"/>
    <lineage>
        <taxon>Eukaryota</taxon>
        <taxon>Sar</taxon>
        <taxon>Stramenopiles</taxon>
        <taxon>Oomycota</taxon>
        <taxon>Saprolegniomycetes</taxon>
        <taxon>Saprolegniales</taxon>
        <taxon>Verrucalvaceae</taxon>
        <taxon>Aphanomyces</taxon>
    </lineage>
</organism>
<dbReference type="InterPro" id="IPR036259">
    <property type="entry name" value="MFS_trans_sf"/>
</dbReference>
<evidence type="ECO:0000256" key="1">
    <source>
        <dbReference type="ARBA" id="ARBA00004141"/>
    </source>
</evidence>